<protein>
    <recommendedName>
        <fullName evidence="2">DUF1868 domain-containing protein</fullName>
    </recommendedName>
</protein>
<comment type="caution">
    <text evidence="3">The sequence shown here is derived from an EMBL/GenBank/DDBJ whole genome shotgun (WGS) entry which is preliminary data.</text>
</comment>
<dbReference type="AlphaFoldDB" id="A0A420XX17"/>
<name>A0A420XX17_9PEZI</name>
<evidence type="ECO:0000259" key="2">
    <source>
        <dbReference type="Pfam" id="PF08975"/>
    </source>
</evidence>
<dbReference type="EMBL" id="QVQW01000128">
    <property type="protein sequence ID" value="RKU39998.1"/>
    <property type="molecule type" value="Genomic_DNA"/>
</dbReference>
<evidence type="ECO:0000256" key="1">
    <source>
        <dbReference type="SAM" id="MobiDB-lite"/>
    </source>
</evidence>
<dbReference type="SUPFAM" id="SSF55144">
    <property type="entry name" value="LigT-like"/>
    <property type="match status" value="1"/>
</dbReference>
<evidence type="ECO:0000313" key="4">
    <source>
        <dbReference type="Proteomes" id="UP000275385"/>
    </source>
</evidence>
<dbReference type="InterPro" id="IPR015069">
    <property type="entry name" value="2H-PEstase_DUF1868"/>
</dbReference>
<organism evidence="3 4">
    <name type="scientific">Coniochaeta pulveracea</name>
    <dbReference type="NCBI Taxonomy" id="177199"/>
    <lineage>
        <taxon>Eukaryota</taxon>
        <taxon>Fungi</taxon>
        <taxon>Dikarya</taxon>
        <taxon>Ascomycota</taxon>
        <taxon>Pezizomycotina</taxon>
        <taxon>Sordariomycetes</taxon>
        <taxon>Sordariomycetidae</taxon>
        <taxon>Coniochaetales</taxon>
        <taxon>Coniochaetaceae</taxon>
        <taxon>Coniochaeta</taxon>
    </lineage>
</organism>
<dbReference type="InterPro" id="IPR009097">
    <property type="entry name" value="Cyclic_Pdiesterase"/>
</dbReference>
<gene>
    <name evidence="3" type="ORF">DL546_001899</name>
</gene>
<keyword evidence="4" id="KW-1185">Reference proteome</keyword>
<feature type="domain" description="DUF1868" evidence="2">
    <location>
        <begin position="17"/>
        <end position="130"/>
    </location>
</feature>
<dbReference type="OrthoDB" id="2877829at2759"/>
<proteinExistence type="predicted"/>
<dbReference type="Proteomes" id="UP000275385">
    <property type="component" value="Unassembled WGS sequence"/>
</dbReference>
<feature type="region of interest" description="Disordered" evidence="1">
    <location>
        <begin position="1"/>
        <end position="21"/>
    </location>
</feature>
<dbReference type="Pfam" id="PF08975">
    <property type="entry name" value="2H-phosphodiest"/>
    <property type="match status" value="1"/>
</dbReference>
<sequence>MSSSSSSDYPPGVSGGKFSPDGKPLPFAGNTLLMHLSPTSATYTYLLQLHEALRTSSMSHLYTLLPPPSWHMTIFEGVCDQVRDAEHWPRDLAQNAPLDEVTEDFSRRLSDFSLEDDGPPYLMMINGLDPLEVGIGIHLEARTQDEERRLRRLRDLLAERLKLKMPNHDNYGLHISIAYLLRRLTEEQERELKGLVTRVLAWGPKEFELGAPEFCTFADMCKFDRKFYVGLEEEKKL</sequence>
<reference evidence="3 4" key="1">
    <citation type="submission" date="2018-08" db="EMBL/GenBank/DDBJ databases">
        <title>Draft genome of the lignicolous fungus Coniochaeta pulveracea.</title>
        <authorList>
            <person name="Borstlap C.J."/>
            <person name="De Witt R.N."/>
            <person name="Botha A."/>
            <person name="Volschenk H."/>
        </authorList>
    </citation>
    <scope>NUCLEOTIDE SEQUENCE [LARGE SCALE GENOMIC DNA]</scope>
    <source>
        <strain evidence="3 4">CAB683</strain>
    </source>
</reference>
<accession>A0A420XX17</accession>
<dbReference type="Gene3D" id="3.90.1140.10">
    <property type="entry name" value="Cyclic phosphodiesterase"/>
    <property type="match status" value="1"/>
</dbReference>
<evidence type="ECO:0000313" key="3">
    <source>
        <dbReference type="EMBL" id="RKU39998.1"/>
    </source>
</evidence>